<evidence type="ECO:0000259" key="18">
    <source>
        <dbReference type="PROSITE" id="PS50089"/>
    </source>
</evidence>
<dbReference type="GO" id="GO:0008270">
    <property type="term" value="F:zinc ion binding"/>
    <property type="evidence" value="ECO:0007669"/>
    <property type="project" value="UniProtKB-KW"/>
</dbReference>
<evidence type="ECO:0000313" key="19">
    <source>
        <dbReference type="EMBL" id="KAI3950971.1"/>
    </source>
</evidence>
<evidence type="ECO:0000256" key="16">
    <source>
        <dbReference type="SAM" id="Phobius"/>
    </source>
</evidence>
<keyword evidence="11" id="KW-0862">Zinc</keyword>
<name>A0AAD4XVM6_9MAGN</name>
<feature type="domain" description="RING-type" evidence="18">
    <location>
        <begin position="313"/>
        <end position="355"/>
    </location>
</feature>
<dbReference type="Proteomes" id="UP001202328">
    <property type="component" value="Unassembled WGS sequence"/>
</dbReference>
<dbReference type="InterPro" id="IPR025287">
    <property type="entry name" value="WAK_GUB"/>
</dbReference>
<dbReference type="CDD" id="cd16461">
    <property type="entry name" value="RING-H2_EL5-like"/>
    <property type="match status" value="1"/>
</dbReference>
<dbReference type="GO" id="GO:0061630">
    <property type="term" value="F:ubiquitin protein ligase activity"/>
    <property type="evidence" value="ECO:0007669"/>
    <property type="project" value="UniProtKB-EC"/>
</dbReference>
<comment type="similarity">
    <text evidence="14">Belongs to the RING-type zinc finger family. ATL subfamily.</text>
</comment>
<keyword evidence="10" id="KW-0833">Ubl conjugation pathway</keyword>
<keyword evidence="13 16" id="KW-0472">Membrane</keyword>
<evidence type="ECO:0000256" key="7">
    <source>
        <dbReference type="ARBA" id="ARBA00022723"/>
    </source>
</evidence>
<evidence type="ECO:0000256" key="13">
    <source>
        <dbReference type="ARBA" id="ARBA00023136"/>
    </source>
</evidence>
<evidence type="ECO:0000256" key="9">
    <source>
        <dbReference type="ARBA" id="ARBA00022771"/>
    </source>
</evidence>
<evidence type="ECO:0000256" key="6">
    <source>
        <dbReference type="ARBA" id="ARBA00022692"/>
    </source>
</evidence>
<evidence type="ECO:0000256" key="2">
    <source>
        <dbReference type="ARBA" id="ARBA00004167"/>
    </source>
</evidence>
<evidence type="ECO:0000313" key="20">
    <source>
        <dbReference type="Proteomes" id="UP001202328"/>
    </source>
</evidence>
<feature type="chain" id="PRO_5042257316" description="RING-type E3 ubiquitin transferase" evidence="17">
    <location>
        <begin position="24"/>
        <end position="368"/>
    </location>
</feature>
<evidence type="ECO:0000256" key="3">
    <source>
        <dbReference type="ARBA" id="ARBA00004906"/>
    </source>
</evidence>
<comment type="catalytic activity">
    <reaction evidence="1">
        <text>S-ubiquitinyl-[E2 ubiquitin-conjugating enzyme]-L-cysteine + [acceptor protein]-L-lysine = [E2 ubiquitin-conjugating enzyme]-L-cysteine + N(6)-ubiquitinyl-[acceptor protein]-L-lysine.</text>
        <dbReference type="EC" id="2.3.2.27"/>
    </reaction>
</comment>
<keyword evidence="9 15" id="KW-0863">Zinc-finger</keyword>
<evidence type="ECO:0000256" key="1">
    <source>
        <dbReference type="ARBA" id="ARBA00000900"/>
    </source>
</evidence>
<dbReference type="SUPFAM" id="SSF57850">
    <property type="entry name" value="RING/U-box"/>
    <property type="match status" value="1"/>
</dbReference>
<feature type="signal peptide" evidence="17">
    <location>
        <begin position="1"/>
        <end position="23"/>
    </location>
</feature>
<evidence type="ECO:0000256" key="14">
    <source>
        <dbReference type="ARBA" id="ARBA00024209"/>
    </source>
</evidence>
<keyword evidence="7" id="KW-0479">Metal-binding</keyword>
<evidence type="ECO:0000256" key="12">
    <source>
        <dbReference type="ARBA" id="ARBA00022989"/>
    </source>
</evidence>
<evidence type="ECO:0000256" key="5">
    <source>
        <dbReference type="ARBA" id="ARBA00022679"/>
    </source>
</evidence>
<comment type="subcellular location">
    <subcellularLocation>
        <location evidence="2">Membrane</location>
        <topology evidence="2">Single-pass membrane protein</topology>
    </subcellularLocation>
</comment>
<dbReference type="InterPro" id="IPR046948">
    <property type="entry name" value="ATL20-22-like"/>
</dbReference>
<dbReference type="SMART" id="SM00184">
    <property type="entry name" value="RING"/>
    <property type="match status" value="1"/>
</dbReference>
<evidence type="ECO:0000256" key="8">
    <source>
        <dbReference type="ARBA" id="ARBA00022729"/>
    </source>
</evidence>
<dbReference type="PROSITE" id="PS50089">
    <property type="entry name" value="ZF_RING_2"/>
    <property type="match status" value="1"/>
</dbReference>
<proteinExistence type="inferred from homology"/>
<dbReference type="GO" id="GO:0016020">
    <property type="term" value="C:membrane"/>
    <property type="evidence" value="ECO:0007669"/>
    <property type="project" value="UniProtKB-SubCell"/>
</dbReference>
<dbReference type="InterPro" id="IPR001841">
    <property type="entry name" value="Znf_RING"/>
</dbReference>
<dbReference type="Gene3D" id="3.30.40.10">
    <property type="entry name" value="Zinc/RING finger domain, C3HC4 (zinc finger)"/>
    <property type="match status" value="1"/>
</dbReference>
<dbReference type="EC" id="2.3.2.27" evidence="4"/>
<evidence type="ECO:0000256" key="4">
    <source>
        <dbReference type="ARBA" id="ARBA00012483"/>
    </source>
</evidence>
<dbReference type="InterPro" id="IPR013083">
    <property type="entry name" value="Znf_RING/FYVE/PHD"/>
</dbReference>
<evidence type="ECO:0000256" key="11">
    <source>
        <dbReference type="ARBA" id="ARBA00022833"/>
    </source>
</evidence>
<accession>A0AAD4XVM6</accession>
<keyword evidence="6 16" id="KW-0812">Transmembrane</keyword>
<dbReference type="Pfam" id="PF13639">
    <property type="entry name" value="zf-RING_2"/>
    <property type="match status" value="1"/>
</dbReference>
<dbReference type="PANTHER" id="PTHR46279:SF9">
    <property type="entry name" value="OS01G0116300 PROTEIN"/>
    <property type="match status" value="1"/>
</dbReference>
<keyword evidence="8 17" id="KW-0732">Signal</keyword>
<dbReference type="AlphaFoldDB" id="A0AAD4XVM6"/>
<reference evidence="19" key="1">
    <citation type="submission" date="2022-04" db="EMBL/GenBank/DDBJ databases">
        <title>A functionally conserved STORR gene fusion in Papaver species that diverged 16.8 million years ago.</title>
        <authorList>
            <person name="Catania T."/>
        </authorList>
    </citation>
    <scope>NUCLEOTIDE SEQUENCE</scope>
    <source>
        <strain evidence="19">S-188037</strain>
    </source>
</reference>
<keyword evidence="12 16" id="KW-1133">Transmembrane helix</keyword>
<dbReference type="PANTHER" id="PTHR46279">
    <property type="entry name" value="RING/U-BOX SUPERFAMILY PROTEIN"/>
    <property type="match status" value="1"/>
</dbReference>
<keyword evidence="5" id="KW-0808">Transferase</keyword>
<feature type="transmembrane region" description="Helical" evidence="16">
    <location>
        <begin position="236"/>
        <end position="260"/>
    </location>
</feature>
<protein>
    <recommendedName>
        <fullName evidence="4">RING-type E3 ubiquitin transferase</fullName>
        <ecNumber evidence="4">2.3.2.27</ecNumber>
    </recommendedName>
</protein>
<dbReference type="GO" id="GO:0030247">
    <property type="term" value="F:polysaccharide binding"/>
    <property type="evidence" value="ECO:0007669"/>
    <property type="project" value="InterPro"/>
</dbReference>
<keyword evidence="20" id="KW-1185">Reference proteome</keyword>
<comment type="pathway">
    <text evidence="3">Protein modification; protein ubiquitination.</text>
</comment>
<gene>
    <name evidence="19" type="ORF">MKW98_026425</name>
</gene>
<evidence type="ECO:0000256" key="17">
    <source>
        <dbReference type="SAM" id="SignalP"/>
    </source>
</evidence>
<dbReference type="Pfam" id="PF13947">
    <property type="entry name" value="GUB_WAK_bind"/>
    <property type="match status" value="1"/>
</dbReference>
<evidence type="ECO:0000256" key="15">
    <source>
        <dbReference type="PROSITE-ProRule" id="PRU00175"/>
    </source>
</evidence>
<comment type="caution">
    <text evidence="19">The sequence shown here is derived from an EMBL/GenBank/DDBJ whole genome shotgun (WGS) entry which is preliminary data.</text>
</comment>
<organism evidence="19 20">
    <name type="scientific">Papaver atlanticum</name>
    <dbReference type="NCBI Taxonomy" id="357466"/>
    <lineage>
        <taxon>Eukaryota</taxon>
        <taxon>Viridiplantae</taxon>
        <taxon>Streptophyta</taxon>
        <taxon>Embryophyta</taxon>
        <taxon>Tracheophyta</taxon>
        <taxon>Spermatophyta</taxon>
        <taxon>Magnoliopsida</taxon>
        <taxon>Ranunculales</taxon>
        <taxon>Papaveraceae</taxon>
        <taxon>Papaveroideae</taxon>
        <taxon>Papaver</taxon>
    </lineage>
</organism>
<sequence length="368" mass="41626">MNSFRKLFFSILLFFSFLNLVTSVEDNCPVSRCGENSLSPTIQYPFSINLKDNNQGKEFRKGCVYPPGFDLSCRNRNETILKLPFSGEFYVRGISYYEQKIQVTDPGDCLPRRYLQNISLSGTPYVSEAYPSYIFCKCSTEGYSNLMKTYDTNTSASNFHAISCLSSSTHTVFATQNMSIIHSMNTTDCKVIEKNVIALAKWDWSSEGVFYPLTIKDLYLTWAIPEKERRDLSKGLLSLLIIGAGLPVFIGILWCCRYGFTGYGYNDRNHQTQTELSTAGTSRNGLDESTLRSYPQMVLSESLRFLNPENTVCSICLADYKPKDTLKSIPECNHYFHVDCIDGWLRMNGSCPVCRKSPLQSPFAVPST</sequence>
<evidence type="ECO:0000256" key="10">
    <source>
        <dbReference type="ARBA" id="ARBA00022786"/>
    </source>
</evidence>
<dbReference type="EMBL" id="JAJJMB010002585">
    <property type="protein sequence ID" value="KAI3950971.1"/>
    <property type="molecule type" value="Genomic_DNA"/>
</dbReference>